<sequence length="227" mass="26140">MKSFSFKKSLPFIIIAVVLSVISLIVFYNLLSVDKRLPIYSPSDVNPKLVDASVKHIRVNHEIAAFNLTNQNGEQITQKDYDGKIYIADFFFTRCQTICIAMAYNMSELQSYYKNDDDIMFLSHSVTPVMDSVPVLKAYAENKGVIDGKWNVTTGSKKHIYELARKSYFAVLDEGNGDEDDFIHTEQFILVDKERRIRGYYDGTDKEEMKKLISDVALLKEEYQKKK</sequence>
<dbReference type="PROSITE" id="PS51352">
    <property type="entry name" value="THIOREDOXIN_2"/>
    <property type="match status" value="1"/>
</dbReference>
<keyword evidence="5" id="KW-0812">Transmembrane</keyword>
<evidence type="ECO:0000256" key="5">
    <source>
        <dbReference type="SAM" id="Phobius"/>
    </source>
</evidence>
<dbReference type="InterPro" id="IPR003782">
    <property type="entry name" value="SCO1/SenC"/>
</dbReference>
<dbReference type="CDD" id="cd02968">
    <property type="entry name" value="SCO"/>
    <property type="match status" value="1"/>
</dbReference>
<proteinExistence type="inferred from homology"/>
<accession>A0A917MCU2</accession>
<evidence type="ECO:0000313" key="8">
    <source>
        <dbReference type="Proteomes" id="UP000633278"/>
    </source>
</evidence>
<dbReference type="EMBL" id="BMJW01000001">
    <property type="protein sequence ID" value="GGG93966.1"/>
    <property type="molecule type" value="Genomic_DNA"/>
</dbReference>
<gene>
    <name evidence="7" type="ORF">GCM10011416_09010</name>
</gene>
<dbReference type="AlphaFoldDB" id="A0A917MCU2"/>
<feature type="binding site" evidence="3">
    <location>
        <position position="184"/>
    </location>
    <ligand>
        <name>Cu cation</name>
        <dbReference type="ChEBI" id="CHEBI:23378"/>
    </ligand>
</feature>
<evidence type="ECO:0000256" key="2">
    <source>
        <dbReference type="ARBA" id="ARBA00023008"/>
    </source>
</evidence>
<comment type="similarity">
    <text evidence="1">Belongs to the SCO1/2 family.</text>
</comment>
<evidence type="ECO:0000256" key="4">
    <source>
        <dbReference type="PIRSR" id="PIRSR603782-2"/>
    </source>
</evidence>
<keyword evidence="5" id="KW-0472">Membrane</keyword>
<reference evidence="7" key="2">
    <citation type="submission" date="2020-09" db="EMBL/GenBank/DDBJ databases">
        <authorList>
            <person name="Sun Q."/>
            <person name="Zhou Y."/>
        </authorList>
    </citation>
    <scope>NUCLEOTIDE SEQUENCE</scope>
    <source>
        <strain evidence="7">CGMCC 1.15763</strain>
    </source>
</reference>
<feature type="binding site" evidence="3">
    <location>
        <position position="99"/>
    </location>
    <ligand>
        <name>Cu cation</name>
        <dbReference type="ChEBI" id="CHEBI:23378"/>
    </ligand>
</feature>
<dbReference type="Pfam" id="PF02630">
    <property type="entry name" value="SCO1-SenC"/>
    <property type="match status" value="1"/>
</dbReference>
<feature type="transmembrane region" description="Helical" evidence="5">
    <location>
        <begin position="12"/>
        <end position="31"/>
    </location>
</feature>
<dbReference type="InterPro" id="IPR013766">
    <property type="entry name" value="Thioredoxin_domain"/>
</dbReference>
<feature type="binding site" evidence="3">
    <location>
        <position position="95"/>
    </location>
    <ligand>
        <name>Cu cation</name>
        <dbReference type="ChEBI" id="CHEBI:23378"/>
    </ligand>
</feature>
<feature type="domain" description="Thioredoxin" evidence="6">
    <location>
        <begin position="57"/>
        <end position="218"/>
    </location>
</feature>
<dbReference type="Proteomes" id="UP000633278">
    <property type="component" value="Unassembled WGS sequence"/>
</dbReference>
<comment type="caution">
    <text evidence="7">The sequence shown here is derived from an EMBL/GenBank/DDBJ whole genome shotgun (WGS) entry which is preliminary data.</text>
</comment>
<dbReference type="Gene3D" id="3.40.30.10">
    <property type="entry name" value="Glutaredoxin"/>
    <property type="match status" value="1"/>
</dbReference>
<dbReference type="InterPro" id="IPR036249">
    <property type="entry name" value="Thioredoxin-like_sf"/>
</dbReference>
<dbReference type="PANTHER" id="PTHR12151">
    <property type="entry name" value="ELECTRON TRANSPORT PROTIN SCO1/SENC FAMILY MEMBER"/>
    <property type="match status" value="1"/>
</dbReference>
<evidence type="ECO:0000256" key="3">
    <source>
        <dbReference type="PIRSR" id="PIRSR603782-1"/>
    </source>
</evidence>
<evidence type="ECO:0000259" key="6">
    <source>
        <dbReference type="PROSITE" id="PS51352"/>
    </source>
</evidence>
<evidence type="ECO:0000313" key="7">
    <source>
        <dbReference type="EMBL" id="GGG93966.1"/>
    </source>
</evidence>
<protein>
    <submittedName>
        <fullName evidence="7">SCO family protein</fullName>
    </submittedName>
</protein>
<keyword evidence="4" id="KW-1015">Disulfide bond</keyword>
<reference evidence="7" key="1">
    <citation type="journal article" date="2014" name="Int. J. Syst. Evol. Microbiol.">
        <title>Complete genome sequence of Corynebacterium casei LMG S-19264T (=DSM 44701T), isolated from a smear-ripened cheese.</title>
        <authorList>
            <consortium name="US DOE Joint Genome Institute (JGI-PGF)"/>
            <person name="Walter F."/>
            <person name="Albersmeier A."/>
            <person name="Kalinowski J."/>
            <person name="Ruckert C."/>
        </authorList>
    </citation>
    <scope>NUCLEOTIDE SEQUENCE</scope>
    <source>
        <strain evidence="7">CGMCC 1.15763</strain>
    </source>
</reference>
<evidence type="ECO:0000256" key="1">
    <source>
        <dbReference type="ARBA" id="ARBA00010996"/>
    </source>
</evidence>
<dbReference type="SUPFAM" id="SSF52833">
    <property type="entry name" value="Thioredoxin-like"/>
    <property type="match status" value="1"/>
</dbReference>
<keyword evidence="2 3" id="KW-0186">Copper</keyword>
<keyword evidence="5" id="KW-1133">Transmembrane helix</keyword>
<organism evidence="7 8">
    <name type="scientific">Polaribacter pacificus</name>
    <dbReference type="NCBI Taxonomy" id="1775173"/>
    <lineage>
        <taxon>Bacteria</taxon>
        <taxon>Pseudomonadati</taxon>
        <taxon>Bacteroidota</taxon>
        <taxon>Flavobacteriia</taxon>
        <taxon>Flavobacteriales</taxon>
        <taxon>Flavobacteriaceae</taxon>
    </lineage>
</organism>
<keyword evidence="3" id="KW-0479">Metal-binding</keyword>
<dbReference type="RefSeq" id="WP_188598075.1">
    <property type="nucleotide sequence ID" value="NZ_BMJW01000001.1"/>
</dbReference>
<feature type="disulfide bond" description="Redox-active" evidence="4">
    <location>
        <begin position="95"/>
        <end position="99"/>
    </location>
</feature>
<name>A0A917MCU2_9FLAO</name>
<dbReference type="GO" id="GO:0046872">
    <property type="term" value="F:metal ion binding"/>
    <property type="evidence" value="ECO:0007669"/>
    <property type="project" value="UniProtKB-KW"/>
</dbReference>
<dbReference type="PANTHER" id="PTHR12151:SF25">
    <property type="entry name" value="LINALOOL DEHYDRATASE_ISOMERASE DOMAIN-CONTAINING PROTEIN"/>
    <property type="match status" value="1"/>
</dbReference>
<keyword evidence="8" id="KW-1185">Reference proteome</keyword>